<evidence type="ECO:0000256" key="6">
    <source>
        <dbReference type="ARBA" id="ARBA00022755"/>
    </source>
</evidence>
<dbReference type="EC" id="4.3.2.2" evidence="4 11"/>
<comment type="pathway">
    <text evidence="2 12">Purine metabolism; AMP biosynthesis via de novo pathway; AMP from IMP: step 2/2.</text>
</comment>
<dbReference type="InterPro" id="IPR000362">
    <property type="entry name" value="Fumarate_lyase_fam"/>
</dbReference>
<dbReference type="InterPro" id="IPR020557">
    <property type="entry name" value="Fumarate_lyase_CS"/>
</dbReference>
<dbReference type="InterPro" id="IPR022761">
    <property type="entry name" value="Fumarate_lyase_N"/>
</dbReference>
<keyword evidence="7 12" id="KW-0456">Lyase</keyword>
<dbReference type="PANTHER" id="PTHR43172">
    <property type="entry name" value="ADENYLOSUCCINATE LYASE"/>
    <property type="match status" value="1"/>
</dbReference>
<dbReference type="InterPro" id="IPR019468">
    <property type="entry name" value="AdenyloSucc_lyase_C"/>
</dbReference>
<dbReference type="KEGG" id="bwa:HLV38_06240"/>
<evidence type="ECO:0000256" key="2">
    <source>
        <dbReference type="ARBA" id="ARBA00004734"/>
    </source>
</evidence>
<evidence type="ECO:0000256" key="7">
    <source>
        <dbReference type="ARBA" id="ARBA00023239"/>
    </source>
</evidence>
<comment type="catalytic activity">
    <reaction evidence="10">
        <text>N(6)-(1,2-dicarboxyethyl)-AMP = fumarate + AMP</text>
        <dbReference type="Rhea" id="RHEA:16853"/>
        <dbReference type="ChEBI" id="CHEBI:29806"/>
        <dbReference type="ChEBI" id="CHEBI:57567"/>
        <dbReference type="ChEBI" id="CHEBI:456215"/>
        <dbReference type="EC" id="4.3.2.2"/>
    </reaction>
    <physiologicalReaction direction="left-to-right" evidence="10">
        <dbReference type="Rhea" id="RHEA:16854"/>
    </physiologicalReaction>
</comment>
<gene>
    <name evidence="14" type="ORF">HLV38_06240</name>
</gene>
<dbReference type="GO" id="GO:0005829">
    <property type="term" value="C:cytosol"/>
    <property type="evidence" value="ECO:0007669"/>
    <property type="project" value="TreeGrafter"/>
</dbReference>
<dbReference type="Gene3D" id="1.10.275.10">
    <property type="entry name" value="Fumarase/aspartase (N-terminal domain)"/>
    <property type="match status" value="1"/>
</dbReference>
<name>A0A6M8J198_9ACTN</name>
<evidence type="ECO:0000313" key="15">
    <source>
        <dbReference type="Proteomes" id="UP000503297"/>
    </source>
</evidence>
<keyword evidence="6 12" id="KW-0658">Purine biosynthesis</keyword>
<dbReference type="PROSITE" id="PS00163">
    <property type="entry name" value="FUMARATE_LYASES"/>
    <property type="match status" value="1"/>
</dbReference>
<evidence type="ECO:0000256" key="8">
    <source>
        <dbReference type="ARBA" id="ARBA00024477"/>
    </source>
</evidence>
<dbReference type="FunFam" id="1.20.200.10:FF:000008">
    <property type="entry name" value="Adenylosuccinate lyase"/>
    <property type="match status" value="1"/>
</dbReference>
<accession>A0A6M8J198</accession>
<protein>
    <recommendedName>
        <fullName evidence="5 11">Adenylosuccinate lyase</fullName>
        <shortName evidence="12">ASL</shortName>
        <ecNumber evidence="4 11">4.3.2.2</ecNumber>
    </recommendedName>
    <alternativeName>
        <fullName evidence="9 12">Adenylosuccinase</fullName>
    </alternativeName>
</protein>
<dbReference type="SMART" id="SM00998">
    <property type="entry name" value="ADSL_C"/>
    <property type="match status" value="1"/>
</dbReference>
<dbReference type="InterPro" id="IPR008948">
    <property type="entry name" value="L-Aspartase-like"/>
</dbReference>
<dbReference type="GO" id="GO:0070626">
    <property type="term" value="F:(S)-2-(5-amino-1-(5-phospho-D-ribosyl)imidazole-4-carboxamido) succinate lyase (fumarate-forming) activity"/>
    <property type="evidence" value="ECO:0007669"/>
    <property type="project" value="TreeGrafter"/>
</dbReference>
<evidence type="ECO:0000313" key="14">
    <source>
        <dbReference type="EMBL" id="QKF07750.1"/>
    </source>
</evidence>
<dbReference type="Pfam" id="PF00206">
    <property type="entry name" value="Lyase_1"/>
    <property type="match status" value="1"/>
</dbReference>
<dbReference type="NCBIfam" id="TIGR00928">
    <property type="entry name" value="purB"/>
    <property type="match status" value="1"/>
</dbReference>
<evidence type="ECO:0000259" key="13">
    <source>
        <dbReference type="SMART" id="SM00998"/>
    </source>
</evidence>
<proteinExistence type="inferred from homology"/>
<dbReference type="UniPathway" id="UPA00074">
    <property type="reaction ID" value="UER00132"/>
</dbReference>
<evidence type="ECO:0000256" key="5">
    <source>
        <dbReference type="ARBA" id="ARBA00017058"/>
    </source>
</evidence>
<dbReference type="UniPathway" id="UPA00075">
    <property type="reaction ID" value="UER00336"/>
</dbReference>
<dbReference type="EMBL" id="CP053716">
    <property type="protein sequence ID" value="QKF07750.1"/>
    <property type="molecule type" value="Genomic_DNA"/>
</dbReference>
<comment type="pathway">
    <text evidence="1 12">Purine metabolism; IMP biosynthesis via de novo pathway; 5-amino-1-(5-phospho-D-ribosyl)imidazole-4-carboxamide from 5-amino-1-(5-phospho-D-ribosyl)imidazole-4-carboxylate: step 2/2.</text>
</comment>
<evidence type="ECO:0000256" key="3">
    <source>
        <dbReference type="ARBA" id="ARBA00008273"/>
    </source>
</evidence>
<evidence type="ECO:0000256" key="12">
    <source>
        <dbReference type="RuleBase" id="RU361172"/>
    </source>
</evidence>
<dbReference type="Pfam" id="PF10397">
    <property type="entry name" value="ADSL_C"/>
    <property type="match status" value="1"/>
</dbReference>
<dbReference type="Gene3D" id="1.10.40.30">
    <property type="entry name" value="Fumarase/aspartase (C-terminal domain)"/>
    <property type="match status" value="1"/>
</dbReference>
<evidence type="ECO:0000256" key="4">
    <source>
        <dbReference type="ARBA" id="ARBA00012339"/>
    </source>
</evidence>
<dbReference type="Gene3D" id="1.20.200.10">
    <property type="entry name" value="Fumarase/aspartase (Central domain)"/>
    <property type="match status" value="1"/>
</dbReference>
<evidence type="ECO:0000256" key="1">
    <source>
        <dbReference type="ARBA" id="ARBA00004706"/>
    </source>
</evidence>
<dbReference type="PRINTS" id="PR00149">
    <property type="entry name" value="FUMRATELYASE"/>
</dbReference>
<reference evidence="15" key="1">
    <citation type="submission" date="2020-05" db="EMBL/GenBank/DDBJ databases">
        <title>Novel species in genus Nocardioides.</title>
        <authorList>
            <person name="Zhang G."/>
        </authorList>
    </citation>
    <scope>NUCLEOTIDE SEQUENCE [LARGE SCALE GENOMIC DNA]</scope>
    <source>
        <strain evidence="15">zg-1050</strain>
    </source>
</reference>
<dbReference type="GO" id="GO:0006189">
    <property type="term" value="P:'de novo' IMP biosynthetic process"/>
    <property type="evidence" value="ECO:0007669"/>
    <property type="project" value="UniProtKB-UniPathway"/>
</dbReference>
<evidence type="ECO:0000256" key="10">
    <source>
        <dbReference type="ARBA" id="ARBA00049115"/>
    </source>
</evidence>
<organism evidence="14 15">
    <name type="scientific">Berryella wangjianweii</name>
    <dbReference type="NCBI Taxonomy" id="2734634"/>
    <lineage>
        <taxon>Bacteria</taxon>
        <taxon>Bacillati</taxon>
        <taxon>Actinomycetota</taxon>
        <taxon>Coriobacteriia</taxon>
        <taxon>Eggerthellales</taxon>
        <taxon>Eggerthellaceae</taxon>
        <taxon>Berryella</taxon>
    </lineage>
</organism>
<dbReference type="PRINTS" id="PR00145">
    <property type="entry name" value="ARGSUCLYASE"/>
</dbReference>
<evidence type="ECO:0000256" key="9">
    <source>
        <dbReference type="ARBA" id="ARBA00030717"/>
    </source>
</evidence>
<dbReference type="RefSeq" id="WP_173165149.1">
    <property type="nucleotide sequence ID" value="NZ_CP053716.1"/>
</dbReference>
<dbReference type="CDD" id="cd01360">
    <property type="entry name" value="Adenylsuccinate_lyase_1"/>
    <property type="match status" value="1"/>
</dbReference>
<sequence>MIERYTREKMGAIWELENKYRIWQEIEVLACEAQAELGQAGITREEAAWIRARASFDVERVSQIEQTTNHDVIAFLTNMAEYIDADLPAGVEPPSRWVHYGMTSSDLGDTALCYQIAQAIDIILDDARQLGDVCVRRAFEFEDTLCVGRTHGIHAEPMTFGMKFGSWAWMLKRAEQRMLQARATIAAGAISGAVGTYSNIDPFVERYVCERLGLTPDPLSTQVIARDRHAEVMCALATVAAELEAVATQVRLLQQSDVIEAEEPFRKGQKGSSAMPHKRNPITVERVCGLARIVKANAQVALDNVALWYERDISHSGAERVALADSFIALDYMFAKMQPLLDGLFTYPQKMERNLWRTRGLIFSSKALLALVQTGITREEAYAVVQRNAMAVWEDIQNAQDGPTYRERLEADPEARLTSEQLDEIFDPRAFLVRKDALFERLRELSFQEGPQA</sequence>
<feature type="domain" description="Adenylosuccinate lyase C-terminal" evidence="13">
    <location>
        <begin position="359"/>
        <end position="443"/>
    </location>
</feature>
<dbReference type="GO" id="GO:0044208">
    <property type="term" value="P:'de novo' AMP biosynthetic process"/>
    <property type="evidence" value="ECO:0007669"/>
    <property type="project" value="UniProtKB-UniPathway"/>
</dbReference>
<comment type="catalytic activity">
    <reaction evidence="8">
        <text>(2S)-2-[5-amino-1-(5-phospho-beta-D-ribosyl)imidazole-4-carboxamido]succinate = 5-amino-1-(5-phospho-beta-D-ribosyl)imidazole-4-carboxamide + fumarate</text>
        <dbReference type="Rhea" id="RHEA:23920"/>
        <dbReference type="ChEBI" id="CHEBI:29806"/>
        <dbReference type="ChEBI" id="CHEBI:58443"/>
        <dbReference type="ChEBI" id="CHEBI:58475"/>
        <dbReference type="EC" id="4.3.2.2"/>
    </reaction>
    <physiologicalReaction direction="left-to-right" evidence="8">
        <dbReference type="Rhea" id="RHEA:23921"/>
    </physiologicalReaction>
</comment>
<dbReference type="Proteomes" id="UP000503297">
    <property type="component" value="Chromosome"/>
</dbReference>
<dbReference type="AlphaFoldDB" id="A0A6M8J198"/>
<evidence type="ECO:0000256" key="11">
    <source>
        <dbReference type="NCBIfam" id="TIGR00928"/>
    </source>
</evidence>
<dbReference type="SUPFAM" id="SSF48557">
    <property type="entry name" value="L-aspartase-like"/>
    <property type="match status" value="1"/>
</dbReference>
<dbReference type="InterPro" id="IPR004769">
    <property type="entry name" value="Pur_lyase"/>
</dbReference>
<dbReference type="PANTHER" id="PTHR43172:SF1">
    <property type="entry name" value="ADENYLOSUCCINATE LYASE"/>
    <property type="match status" value="1"/>
</dbReference>
<keyword evidence="15" id="KW-1185">Reference proteome</keyword>
<dbReference type="InterPro" id="IPR024083">
    <property type="entry name" value="Fumarase/histidase_N"/>
</dbReference>
<dbReference type="GO" id="GO:0004018">
    <property type="term" value="F:N6-(1,2-dicarboxyethyl)AMP AMP-lyase (fumarate-forming) activity"/>
    <property type="evidence" value="ECO:0007669"/>
    <property type="project" value="UniProtKB-UniRule"/>
</dbReference>
<comment type="similarity">
    <text evidence="3 12">Belongs to the lyase 1 family. Adenylosuccinate lyase subfamily.</text>
</comment>